<comment type="similarity">
    <text evidence="1">Belongs to the serine-aspartate repeat-containing protein (SDr) family.</text>
</comment>
<dbReference type="EMBL" id="DUFG01000002">
    <property type="protein sequence ID" value="HIH07782.1"/>
    <property type="molecule type" value="Genomic_DNA"/>
</dbReference>
<gene>
    <name evidence="5" type="ORF">HA237_00260</name>
</gene>
<protein>
    <recommendedName>
        <fullName evidence="7">VWFA domain-containing protein</fullName>
    </recommendedName>
</protein>
<keyword evidence="4" id="KW-1133">Transmembrane helix</keyword>
<evidence type="ECO:0000256" key="4">
    <source>
        <dbReference type="SAM" id="Phobius"/>
    </source>
</evidence>
<evidence type="ECO:0000256" key="2">
    <source>
        <dbReference type="ARBA" id="ARBA00022525"/>
    </source>
</evidence>
<accession>A0A7J4IQS5</accession>
<evidence type="ECO:0000313" key="5">
    <source>
        <dbReference type="EMBL" id="HIH07782.1"/>
    </source>
</evidence>
<reference evidence="6" key="1">
    <citation type="journal article" date="2020" name="bioRxiv">
        <title>A rank-normalized archaeal taxonomy based on genome phylogeny resolves widespread incomplete and uneven classifications.</title>
        <authorList>
            <person name="Rinke C."/>
            <person name="Chuvochina M."/>
            <person name="Mussig A.J."/>
            <person name="Chaumeil P.-A."/>
            <person name="Waite D.W."/>
            <person name="Whitman W.B."/>
            <person name="Parks D.H."/>
            <person name="Hugenholtz P."/>
        </authorList>
    </citation>
    <scope>NUCLEOTIDE SEQUENCE [LARGE SCALE GENOMIC DNA]</scope>
</reference>
<evidence type="ECO:0008006" key="7">
    <source>
        <dbReference type="Google" id="ProtNLM"/>
    </source>
</evidence>
<proteinExistence type="inferred from homology"/>
<dbReference type="PANTHER" id="PTHR36108">
    <property type="entry name" value="COLOSSIN-B-RELATED"/>
    <property type="match status" value="1"/>
</dbReference>
<keyword evidence="4" id="KW-0812">Transmembrane</keyword>
<keyword evidence="4" id="KW-0472">Membrane</keyword>
<dbReference type="InterPro" id="IPR036465">
    <property type="entry name" value="vWFA_dom_sf"/>
</dbReference>
<dbReference type="Proteomes" id="UP000577419">
    <property type="component" value="Unassembled WGS sequence"/>
</dbReference>
<dbReference type="CDD" id="cd00198">
    <property type="entry name" value="vWFA"/>
    <property type="match status" value="1"/>
</dbReference>
<dbReference type="SUPFAM" id="SSF53300">
    <property type="entry name" value="vWA-like"/>
    <property type="match status" value="1"/>
</dbReference>
<keyword evidence="3" id="KW-0732">Signal</keyword>
<feature type="transmembrane region" description="Helical" evidence="4">
    <location>
        <begin position="45"/>
        <end position="71"/>
    </location>
</feature>
<dbReference type="Gene3D" id="3.40.50.410">
    <property type="entry name" value="von Willebrand factor, type A domain"/>
    <property type="match status" value="1"/>
</dbReference>
<evidence type="ECO:0000256" key="1">
    <source>
        <dbReference type="ARBA" id="ARBA00007257"/>
    </source>
</evidence>
<evidence type="ECO:0000256" key="3">
    <source>
        <dbReference type="ARBA" id="ARBA00022729"/>
    </source>
</evidence>
<dbReference type="PANTHER" id="PTHR36108:SF13">
    <property type="entry name" value="COLOSSIN-B-RELATED"/>
    <property type="match status" value="1"/>
</dbReference>
<evidence type="ECO:0000313" key="6">
    <source>
        <dbReference type="Proteomes" id="UP000577419"/>
    </source>
</evidence>
<keyword evidence="2" id="KW-0964">Secreted</keyword>
<name>A0A7J4IQS5_9ARCH</name>
<organism evidence="5 6">
    <name type="scientific">Candidatus Iainarchaeum sp</name>
    <dbReference type="NCBI Taxonomy" id="3101447"/>
    <lineage>
        <taxon>Archaea</taxon>
        <taxon>Candidatus Iainarchaeota</taxon>
        <taxon>Candidatus Iainarchaeia</taxon>
        <taxon>Candidatus Iainarchaeales</taxon>
        <taxon>Candidatus Iainarchaeaceae</taxon>
        <taxon>Candidatus Iainarchaeum</taxon>
    </lineage>
</organism>
<comment type="caution">
    <text evidence="5">The sequence shown here is derived from an EMBL/GenBank/DDBJ whole genome shotgun (WGS) entry which is preliminary data.</text>
</comment>
<sequence>MGVIDWLKQLYYKAEDKYYEFLDRVNERIPIYELTDRIDKVFPSFLLFLLLLLLLFLLFLWLLWGFLFPFLNFDKEVRFVVLDDAGATLSGKKVDVLHDKAEETFTSDSFGEFKLTARDLNVLLQVKEPGYEPYSDERTVSASELNEIVLTGRPPVLFEKIIEVRNPEGNPIDGSSMRFTCSRNFAAPNPIRTAKSEERIFVSEYCGIVSVIVNKAGFQQAEKTLTAARTVIILQPIELPKATLRVVVRDIETNNGLPEITLGIYDDRNALKAQGMSDSSGAKIFSLEPGSYFVKARDNRDAPLYQNKDSGIISVEVDEETTVELLLSKLEGEAKQVLVKFIDKATKEPVKGVRTTLFEDSAEIVRKVSSSEGLVSFINVTPGREYAVTAVHQNYVFSLIQNLPVISRSSSNATVIELEKATSENSGNVIVSVKSLEGNAVDGAQVYLFMHDINFSVRTASTDSEGIVRFERMPLGFYHAAAEKQGERGNSETKALVAGSDLLLEIVLVLAEGFMEVEVVDVGNRPLEGAKVEFVDAVHGKQGEALTLANGKTEKISFKWNLRPYLVVSKEGFLPTTTVSYAILPRQTTKAKVVLRTTADLEDLKCDAENKLCVGLVGILSNDRTRRAVSSLTSNKGYVLLFEIVAGSDLNNVESVVRTGFEEELTAAESLVVIERPVAALASAVKFDTYDASDNYADLTPTNGDGKQAKFSFHDLNRGIYNYEVEVFIKNTDEENAEIQLRYGAKGDAATQHIVLPPAGLFLEIFFLDTPFPCDAVRADCYNFQWSFSLTNPDGRHFSGEIELTPEQVQIVRQEYSYELTATVFNQHQENRSFQNEEMTFESVDGAIEASPDSIPVTGFLHGTSYSTSVSLQPLVGSSSSDLRVSLNLNERDDTVQLRFMVPDQNKLALASRPSFITAGAPETILIIDVTDSVNGQAVAGALVQWDDSAEFSSPEPVFENSLLGAGSYTLTVPRREIGESVFVKAEKSFYQESDLLRIPVQPRDEITFRPEGFECVSLSDNSIDVLHNSSDTFTLTTHNCDLPVEVAMYVPAASFTLPSVDLAGPITLKEGSNIVGQCESCASTSLSENDSVIVKALGDKLLGQYDIYIRLRYEGDEEFRDFDVVEVSVKPVEEDIFVLEDDKAAYNIFGGTDEGTAINRNPLFISDFWIPKVGFDLDARGRYFAAQDRFNDLGLVSFCWTVRAEIEESDEPPVNITETNCTEIFPEEGVVYELYQLSEEDFYLLRNIDAEEGDVLNIYAEDDSGGLIETMVEGTPETGLFVTAIYTGNVQDHEGIIDFTVVNEGLRGRDYSLLEVKDRVQAQDSEESVYEFTGLGFSYTIKSVSERETIIQNFSETVLATGEEVELGIIPESLRQGAEAEYLVSDDSEFVLVYFKDENGSPSIVTNNQNAVVYARAAFSLKPSNELDIAFLIDTSGSMGTPWDTVCQRRQELVDHLEEQGFDVNFEVFAMGVITRRSPCVDEVAEWADTEIPFVRGTDQINEAWAPTGLDVINNKFAWRENARKILLIIGDNSPGGSDESRWRPNGQGELMTQHLVEAAQDKNVSLYFFHPISMENRTAAKLINDMPIEGTRWKNECPGSNCKNDSIELMEYAAEWTGGLVETYESQENLEFALQNVNFFSLVLRGMTSPATEYFHVRLDSGKKNVCYGRNDIEGITGSEAIPRVLPSWNWDSVGIDSCDLLEFREGTARNNEFVYCDATQFTIELMKKLSELKQEVETSGNLNIADKLLHFDAFLMKDGFTSDFVSDFNSAMLNLGFFDTGNEFSNDFDGFKKLFLENNIHFDSTEHSVTPLPSAGLYEVQIKLKFGDAGNWVFFSDANSNVDVNVVLTRKQPLETENLIYSLPVDGVVGIDPVSGTVNRNGYGMGFSGETDALSLYRINESGDLRIGSSTGSPLGRIDLDERTDFASLNQEFRGNLLFIREEAVNRFSFVSTLSQPNPIVMEAYSNNGKAGAFFNLRDETGTPISDLAYLSLWTGIASDLSLCRDFSGEHVFRKRKDSKLSTAIVSADACNSVDVDSTYGFYWSDAVDGSVYLRTMFFTPNNNYSFRNACQNRLTRIVAVNEEITSTTPLILNSGSTKQVFSLADIFDLIEQEYVCVSTRVDSGKKVTDFWWNEDKLFEELEQSKGEFFCNLTMCSALQINC</sequence>